<comment type="caution">
    <text evidence="1">The sequence shown here is derived from an EMBL/GenBank/DDBJ whole genome shotgun (WGS) entry which is preliminary data.</text>
</comment>
<evidence type="ECO:0000313" key="1">
    <source>
        <dbReference type="EMBL" id="RKR85783.1"/>
    </source>
</evidence>
<dbReference type="AlphaFoldDB" id="A0A495JAD6"/>
<sequence length="67" mass="7771">MLLPCYDQTLFDSVNSSDFGANLFNVHQEPRHVAFVLRLANEYEMQQIRSYWLSSGIVVESVLPEHQ</sequence>
<proteinExistence type="predicted"/>
<dbReference type="Proteomes" id="UP000268007">
    <property type="component" value="Unassembled WGS sequence"/>
</dbReference>
<evidence type="ECO:0000313" key="2">
    <source>
        <dbReference type="Proteomes" id="UP000268007"/>
    </source>
</evidence>
<name>A0A495JAD6_9SPHI</name>
<organism evidence="1 2">
    <name type="scientific">Mucilaginibacter gracilis</name>
    <dbReference type="NCBI Taxonomy" id="423350"/>
    <lineage>
        <taxon>Bacteria</taxon>
        <taxon>Pseudomonadati</taxon>
        <taxon>Bacteroidota</taxon>
        <taxon>Sphingobacteriia</taxon>
        <taxon>Sphingobacteriales</taxon>
        <taxon>Sphingobacteriaceae</taxon>
        <taxon>Mucilaginibacter</taxon>
    </lineage>
</organism>
<reference evidence="1 2" key="1">
    <citation type="submission" date="2018-10" db="EMBL/GenBank/DDBJ databases">
        <title>Genomic Encyclopedia of Archaeal and Bacterial Type Strains, Phase II (KMG-II): from individual species to whole genera.</title>
        <authorList>
            <person name="Goeker M."/>
        </authorList>
    </citation>
    <scope>NUCLEOTIDE SEQUENCE [LARGE SCALE GENOMIC DNA]</scope>
    <source>
        <strain evidence="1 2">DSM 18602</strain>
    </source>
</reference>
<accession>A0A495JAD6</accession>
<keyword evidence="2" id="KW-1185">Reference proteome</keyword>
<protein>
    <submittedName>
        <fullName evidence="1">Uncharacterized protein</fullName>
    </submittedName>
</protein>
<dbReference type="EMBL" id="RBKU01000001">
    <property type="protein sequence ID" value="RKR85783.1"/>
    <property type="molecule type" value="Genomic_DNA"/>
</dbReference>
<gene>
    <name evidence="1" type="ORF">BDD43_6062</name>
</gene>